<organism evidence="1 2">
    <name type="scientific">Lentinula aciculospora</name>
    <dbReference type="NCBI Taxonomy" id="153920"/>
    <lineage>
        <taxon>Eukaryota</taxon>
        <taxon>Fungi</taxon>
        <taxon>Dikarya</taxon>
        <taxon>Basidiomycota</taxon>
        <taxon>Agaricomycotina</taxon>
        <taxon>Agaricomycetes</taxon>
        <taxon>Agaricomycetidae</taxon>
        <taxon>Agaricales</taxon>
        <taxon>Marasmiineae</taxon>
        <taxon>Omphalotaceae</taxon>
        <taxon>Lentinula</taxon>
    </lineage>
</organism>
<protein>
    <submittedName>
        <fullName evidence="1">Uncharacterized protein</fullName>
    </submittedName>
</protein>
<name>A0A9W9AR27_9AGAR</name>
<proteinExistence type="predicted"/>
<accession>A0A9W9AR27</accession>
<reference evidence="1" key="1">
    <citation type="submission" date="2022-08" db="EMBL/GenBank/DDBJ databases">
        <title>A Global Phylogenomic Analysis of the Shiitake Genus Lentinula.</title>
        <authorList>
            <consortium name="DOE Joint Genome Institute"/>
            <person name="Sierra-Patev S."/>
            <person name="Min B."/>
            <person name="Naranjo-Ortiz M."/>
            <person name="Looney B."/>
            <person name="Konkel Z."/>
            <person name="Slot J.C."/>
            <person name="Sakamoto Y."/>
            <person name="Steenwyk J.L."/>
            <person name="Rokas A."/>
            <person name="Carro J."/>
            <person name="Camarero S."/>
            <person name="Ferreira P."/>
            <person name="Molpeceres G."/>
            <person name="Ruiz-Duenas F.J."/>
            <person name="Serrano A."/>
            <person name="Henrissat B."/>
            <person name="Drula E."/>
            <person name="Hughes K.W."/>
            <person name="Mata J.L."/>
            <person name="Ishikawa N.K."/>
            <person name="Vargas-Isla R."/>
            <person name="Ushijima S."/>
            <person name="Smith C.A."/>
            <person name="Ahrendt S."/>
            <person name="Andreopoulos W."/>
            <person name="He G."/>
            <person name="Labutti K."/>
            <person name="Lipzen A."/>
            <person name="Ng V."/>
            <person name="Riley R."/>
            <person name="Sandor L."/>
            <person name="Barry K."/>
            <person name="Martinez A.T."/>
            <person name="Xiao Y."/>
            <person name="Gibbons J.G."/>
            <person name="Terashima K."/>
            <person name="Grigoriev I.V."/>
            <person name="Hibbett D.S."/>
        </authorList>
    </citation>
    <scope>NUCLEOTIDE SEQUENCE</scope>
    <source>
        <strain evidence="1">JLM2183</strain>
    </source>
</reference>
<gene>
    <name evidence="1" type="ORF">J3R30DRAFT_3401041</name>
</gene>
<keyword evidence="2" id="KW-1185">Reference proteome</keyword>
<dbReference type="EMBL" id="JAOTPV010000002">
    <property type="protein sequence ID" value="KAJ4488568.1"/>
    <property type="molecule type" value="Genomic_DNA"/>
</dbReference>
<dbReference type="AlphaFoldDB" id="A0A9W9AR27"/>
<sequence>MYTRLRLSRLQLFIYLRMQTERVQLQELKRDQPVLQLLVFVPVEWRAILSVVHNHAFLEEEVPVVVSDVYGLLRATEQGMQRRLSDDEKDGNRMRALEHVGVR</sequence>
<comment type="caution">
    <text evidence="1">The sequence shown here is derived from an EMBL/GenBank/DDBJ whole genome shotgun (WGS) entry which is preliminary data.</text>
</comment>
<evidence type="ECO:0000313" key="2">
    <source>
        <dbReference type="Proteomes" id="UP001150266"/>
    </source>
</evidence>
<evidence type="ECO:0000313" key="1">
    <source>
        <dbReference type="EMBL" id="KAJ4488568.1"/>
    </source>
</evidence>
<dbReference type="Proteomes" id="UP001150266">
    <property type="component" value="Unassembled WGS sequence"/>
</dbReference>